<dbReference type="EMBL" id="BMML01000032">
    <property type="protein sequence ID" value="GGN40445.1"/>
    <property type="molecule type" value="Genomic_DNA"/>
</dbReference>
<sequence>MSDRSLKKRLRTVTVATAAATVLVSAPTAFAATPTHHHSEPVVGAVHTVAAFDYASGQIPENITLNPDRSITLSMIGAAAGKAPSLVRISPSGQRTVLATSTEGDGITGNIRGRDGTVYYNVWSSDAARSGVWKIAPGNAPERLAALPTDGLPNGMAIDPSGRTIYVADSLKSTVWAVPVAGGKARAWLTDAALAPVGTEAVPFGANGLRFHKGSVWVSNLAKDSLLRIPVSSDGKPGRIHVITENIDGVDDFSFLNDRSDVVFAAQNAPDKVSVIYPDGRVRTVLTHADGLASPSATAVSGNELYVTDGGLNAPHNARLQRGKINFCAL</sequence>
<dbReference type="SUPFAM" id="SSF63829">
    <property type="entry name" value="Calcium-dependent phosphotriesterase"/>
    <property type="match status" value="1"/>
</dbReference>
<dbReference type="PANTHER" id="PTHR42060">
    <property type="entry name" value="NHL REPEAT-CONTAINING PROTEIN-RELATED"/>
    <property type="match status" value="1"/>
</dbReference>
<evidence type="ECO:0008006" key="4">
    <source>
        <dbReference type="Google" id="ProtNLM"/>
    </source>
</evidence>
<dbReference type="RefSeq" id="WP_189268565.1">
    <property type="nucleotide sequence ID" value="NZ_BMML01000032.1"/>
</dbReference>
<gene>
    <name evidence="2" type="ORF">GCM10011578_087890</name>
</gene>
<comment type="caution">
    <text evidence="2">The sequence shown here is derived from an EMBL/GenBank/DDBJ whole genome shotgun (WGS) entry which is preliminary data.</text>
</comment>
<dbReference type="PANTHER" id="PTHR42060:SF1">
    <property type="entry name" value="NHL REPEAT-CONTAINING PROTEIN"/>
    <property type="match status" value="1"/>
</dbReference>
<dbReference type="Gene3D" id="2.120.10.30">
    <property type="entry name" value="TolB, C-terminal domain"/>
    <property type="match status" value="1"/>
</dbReference>
<proteinExistence type="predicted"/>
<protein>
    <recommendedName>
        <fullName evidence="4">SMP-30/Gluconolactonase/LRE-like region domain-containing protein</fullName>
    </recommendedName>
</protein>
<evidence type="ECO:0000313" key="2">
    <source>
        <dbReference type="EMBL" id="GGN40445.1"/>
    </source>
</evidence>
<dbReference type="InterPro" id="IPR052998">
    <property type="entry name" value="Hetero-Diels-Alderase-like"/>
</dbReference>
<reference evidence="2" key="2">
    <citation type="submission" date="2020-09" db="EMBL/GenBank/DDBJ databases">
        <authorList>
            <person name="Sun Q."/>
            <person name="Zhou Y."/>
        </authorList>
    </citation>
    <scope>NUCLEOTIDE SEQUENCE</scope>
    <source>
        <strain evidence="2">CGMCC 4.7110</strain>
    </source>
</reference>
<accession>A0A918CWK8</accession>
<feature type="signal peptide" evidence="1">
    <location>
        <begin position="1"/>
        <end position="31"/>
    </location>
</feature>
<keyword evidence="3" id="KW-1185">Reference proteome</keyword>
<dbReference type="AlphaFoldDB" id="A0A918CWK8"/>
<dbReference type="InterPro" id="IPR011042">
    <property type="entry name" value="6-blade_b-propeller_TolB-like"/>
</dbReference>
<evidence type="ECO:0000313" key="3">
    <source>
        <dbReference type="Proteomes" id="UP000653411"/>
    </source>
</evidence>
<feature type="chain" id="PRO_5037643020" description="SMP-30/Gluconolactonase/LRE-like region domain-containing protein" evidence="1">
    <location>
        <begin position="32"/>
        <end position="330"/>
    </location>
</feature>
<name>A0A918CWK8_9ACTN</name>
<organism evidence="2 3">
    <name type="scientific">Streptomyces fuscichromogenes</name>
    <dbReference type="NCBI Taxonomy" id="1324013"/>
    <lineage>
        <taxon>Bacteria</taxon>
        <taxon>Bacillati</taxon>
        <taxon>Actinomycetota</taxon>
        <taxon>Actinomycetes</taxon>
        <taxon>Kitasatosporales</taxon>
        <taxon>Streptomycetaceae</taxon>
        <taxon>Streptomyces</taxon>
    </lineage>
</organism>
<evidence type="ECO:0000256" key="1">
    <source>
        <dbReference type="SAM" id="SignalP"/>
    </source>
</evidence>
<reference evidence="2" key="1">
    <citation type="journal article" date="2014" name="Int. J. Syst. Evol. Microbiol.">
        <title>Complete genome sequence of Corynebacterium casei LMG S-19264T (=DSM 44701T), isolated from a smear-ripened cheese.</title>
        <authorList>
            <consortium name="US DOE Joint Genome Institute (JGI-PGF)"/>
            <person name="Walter F."/>
            <person name="Albersmeier A."/>
            <person name="Kalinowski J."/>
            <person name="Ruckert C."/>
        </authorList>
    </citation>
    <scope>NUCLEOTIDE SEQUENCE</scope>
    <source>
        <strain evidence="2">CGMCC 4.7110</strain>
    </source>
</reference>
<dbReference type="Proteomes" id="UP000653411">
    <property type="component" value="Unassembled WGS sequence"/>
</dbReference>
<keyword evidence="1" id="KW-0732">Signal</keyword>